<keyword evidence="1" id="KW-0175">Coiled coil</keyword>
<evidence type="ECO:0000313" key="3">
    <source>
        <dbReference type="Proteomes" id="UP001144372"/>
    </source>
</evidence>
<gene>
    <name evidence="2" type="ORF">DAMNIGENAA_20790</name>
</gene>
<comment type="caution">
    <text evidence="2">The sequence shown here is derived from an EMBL/GenBank/DDBJ whole genome shotgun (WGS) entry which is preliminary data.</text>
</comment>
<name>A0A9W6D6K6_9BACT</name>
<dbReference type="Proteomes" id="UP001144372">
    <property type="component" value="Unassembled WGS sequence"/>
</dbReference>
<dbReference type="AlphaFoldDB" id="A0A9W6D6K6"/>
<reference evidence="2" key="1">
    <citation type="submission" date="2022-12" db="EMBL/GenBank/DDBJ databases">
        <title>Reference genome sequencing for broad-spectrum identification of bacterial and archaeal isolates by mass spectrometry.</title>
        <authorList>
            <person name="Sekiguchi Y."/>
            <person name="Tourlousse D.M."/>
        </authorList>
    </citation>
    <scope>NUCLEOTIDE SEQUENCE</scope>
    <source>
        <strain evidence="2">ASRB1</strain>
    </source>
</reference>
<keyword evidence="3" id="KW-1185">Reference proteome</keyword>
<sequence>MDRQFLEFWGNYLLNVAKGQKQMEEVTEWIRKGFSGFEEMNSLFRKIYGLDKTPQGTPDYFKAWKKAQVDFKKSFTDYLNLLGVVPLDVHLELVRKYEELKEKVASQEETIKHLRMLLAESQGANSAEVARHFDELIKKQSDQFQNLIEGFNKMFKKDSVRSEGEQE</sequence>
<evidence type="ECO:0000313" key="2">
    <source>
        <dbReference type="EMBL" id="GLI34646.1"/>
    </source>
</evidence>
<proteinExistence type="predicted"/>
<dbReference type="RefSeq" id="WP_281794022.1">
    <property type="nucleotide sequence ID" value="NZ_BSDR01000001.1"/>
</dbReference>
<dbReference type="EMBL" id="BSDR01000001">
    <property type="protein sequence ID" value="GLI34646.1"/>
    <property type="molecule type" value="Genomic_DNA"/>
</dbReference>
<feature type="coiled-coil region" evidence="1">
    <location>
        <begin position="90"/>
        <end position="117"/>
    </location>
</feature>
<protein>
    <submittedName>
        <fullName evidence="2">Uncharacterized protein</fullName>
    </submittedName>
</protein>
<organism evidence="2 3">
    <name type="scientific">Desulforhabdus amnigena</name>
    <dbReference type="NCBI Taxonomy" id="40218"/>
    <lineage>
        <taxon>Bacteria</taxon>
        <taxon>Pseudomonadati</taxon>
        <taxon>Thermodesulfobacteriota</taxon>
        <taxon>Syntrophobacteria</taxon>
        <taxon>Syntrophobacterales</taxon>
        <taxon>Syntrophobacteraceae</taxon>
        <taxon>Desulforhabdus</taxon>
    </lineage>
</organism>
<evidence type="ECO:0000256" key="1">
    <source>
        <dbReference type="SAM" id="Coils"/>
    </source>
</evidence>
<accession>A0A9W6D6K6</accession>